<dbReference type="InterPro" id="IPR042089">
    <property type="entry name" value="Peptidase_M13_dom_2"/>
</dbReference>
<evidence type="ECO:0000313" key="12">
    <source>
        <dbReference type="Proteomes" id="UP000826300"/>
    </source>
</evidence>
<name>A0A8G1ED18_9RHOB</name>
<dbReference type="KEGG" id="nsm:JO391_18640"/>
<dbReference type="InterPro" id="IPR018497">
    <property type="entry name" value="Peptidase_M13_C"/>
</dbReference>
<keyword evidence="3" id="KW-0645">Protease</keyword>
<evidence type="ECO:0000256" key="5">
    <source>
        <dbReference type="ARBA" id="ARBA00022801"/>
    </source>
</evidence>
<dbReference type="InterPro" id="IPR024079">
    <property type="entry name" value="MetalloPept_cat_dom_sf"/>
</dbReference>
<dbReference type="GO" id="GO:0016485">
    <property type="term" value="P:protein processing"/>
    <property type="evidence" value="ECO:0007669"/>
    <property type="project" value="TreeGrafter"/>
</dbReference>
<dbReference type="InterPro" id="IPR000718">
    <property type="entry name" value="Peptidase_M13"/>
</dbReference>
<feature type="chain" id="PRO_5034302350" evidence="8">
    <location>
        <begin position="38"/>
        <end position="705"/>
    </location>
</feature>
<dbReference type="AlphaFoldDB" id="A0A8G1ED18"/>
<evidence type="ECO:0000259" key="9">
    <source>
        <dbReference type="Pfam" id="PF01431"/>
    </source>
</evidence>
<dbReference type="InterPro" id="IPR008753">
    <property type="entry name" value="Peptidase_M13_N"/>
</dbReference>
<dbReference type="Proteomes" id="UP000826300">
    <property type="component" value="Chromosome"/>
</dbReference>
<evidence type="ECO:0000256" key="7">
    <source>
        <dbReference type="ARBA" id="ARBA00023049"/>
    </source>
</evidence>
<dbReference type="PROSITE" id="PS51885">
    <property type="entry name" value="NEPRILYSIN"/>
    <property type="match status" value="1"/>
</dbReference>
<gene>
    <name evidence="11" type="ORF">JO391_18640</name>
</gene>
<evidence type="ECO:0000256" key="1">
    <source>
        <dbReference type="ARBA" id="ARBA00001947"/>
    </source>
</evidence>
<dbReference type="GO" id="GO:0005886">
    <property type="term" value="C:plasma membrane"/>
    <property type="evidence" value="ECO:0007669"/>
    <property type="project" value="TreeGrafter"/>
</dbReference>
<dbReference type="GO" id="GO:0004222">
    <property type="term" value="F:metalloendopeptidase activity"/>
    <property type="evidence" value="ECO:0007669"/>
    <property type="project" value="InterPro"/>
</dbReference>
<dbReference type="SUPFAM" id="SSF55486">
    <property type="entry name" value="Metalloproteases ('zincins'), catalytic domain"/>
    <property type="match status" value="1"/>
</dbReference>
<evidence type="ECO:0000259" key="10">
    <source>
        <dbReference type="Pfam" id="PF05649"/>
    </source>
</evidence>
<keyword evidence="7" id="KW-0482">Metalloprotease</keyword>
<accession>A0A8G1ED18</accession>
<organism evidence="11 12">
    <name type="scientific">Neotabrizicola shimadae</name>
    <dbReference type="NCBI Taxonomy" id="2807096"/>
    <lineage>
        <taxon>Bacteria</taxon>
        <taxon>Pseudomonadati</taxon>
        <taxon>Pseudomonadota</taxon>
        <taxon>Alphaproteobacteria</taxon>
        <taxon>Rhodobacterales</taxon>
        <taxon>Paracoccaceae</taxon>
        <taxon>Neotabrizicola</taxon>
    </lineage>
</organism>
<proteinExistence type="inferred from homology"/>
<dbReference type="PANTHER" id="PTHR11733">
    <property type="entry name" value="ZINC METALLOPROTEASE FAMILY M13 NEPRILYSIN-RELATED"/>
    <property type="match status" value="1"/>
</dbReference>
<dbReference type="CDD" id="cd08662">
    <property type="entry name" value="M13"/>
    <property type="match status" value="1"/>
</dbReference>
<feature type="signal peptide" evidence="8">
    <location>
        <begin position="1"/>
        <end position="37"/>
    </location>
</feature>
<dbReference type="Pfam" id="PF01431">
    <property type="entry name" value="Peptidase_M13"/>
    <property type="match status" value="1"/>
</dbReference>
<keyword evidence="5" id="KW-0378">Hydrolase</keyword>
<sequence>MFLDARSPILALAIPPSRTTALVTSAVVWTLAGAALAQDAPAPAVAGPDQLVFSTTNMNPAVSPGVDFYQYAVGGWLERVKAPERHASYGFMEIMGDGVQQQMKSVMAKAARDAATAPKGSPAQQVGTLYTAYLDTEARDAAGVTPIQSYLDTIDAVEDYDDLVRLMAGFLENGGPGLFAVLAPDADFVDNRRYVTFASDGGFGLPRGFEDVYEEPDDGLRLLAYRAYLIAVQEIAGQSEAEAARIADLTIGIERRLHAAKLRPDERVDLRAMYNPEALGELQAQIPQLNLTLLMESLHLDVPEQVIVTQPRYFPALSALLGELSMQDIRDYVRVRTIMAFSPYLTTAFDAPLMGLNQALVGISVLPPQEERALELVKSQLGHPLSQLYVENFFTEATRQQAIEMIGLVKATFAERIPSREWLTPETRANALAKLDKLSFNVGYPEVWIDYSQVPVTPDLVATVAAISKFNADRLRAKLGKPVTQDLFNTPESYPITINAGYNPIRNGFEVPAAIIQAPIFDPGMDAAVNFCRLGAVIGHEMTHGFDRTGKSFDGNGNMTNWWQPADETAFDAKAQGLIDLANAYEVMPGLSGNGPLEVGENMADLGGITLAHQALQTYLAAHPEENVVIDGLTPDQRCFLAWSQLWAWQGLDAALRSAVATDNHPPNAYRAVAPLLHLDAFYDAFSIKEGDPMWLDPSRRVQAW</sequence>
<dbReference type="EMBL" id="CP069370">
    <property type="protein sequence ID" value="QYZ69688.1"/>
    <property type="molecule type" value="Genomic_DNA"/>
</dbReference>
<dbReference type="PANTHER" id="PTHR11733:SF167">
    <property type="entry name" value="FI17812P1-RELATED"/>
    <property type="match status" value="1"/>
</dbReference>
<keyword evidence="4" id="KW-0479">Metal-binding</keyword>
<keyword evidence="8" id="KW-0732">Signal</keyword>
<dbReference type="Pfam" id="PF05649">
    <property type="entry name" value="Peptidase_M13_N"/>
    <property type="match status" value="1"/>
</dbReference>
<dbReference type="GO" id="GO:0046872">
    <property type="term" value="F:metal ion binding"/>
    <property type="evidence" value="ECO:0007669"/>
    <property type="project" value="UniProtKB-KW"/>
</dbReference>
<dbReference type="PRINTS" id="PR00786">
    <property type="entry name" value="NEPRILYSIN"/>
</dbReference>
<evidence type="ECO:0000256" key="3">
    <source>
        <dbReference type="ARBA" id="ARBA00022670"/>
    </source>
</evidence>
<evidence type="ECO:0000256" key="8">
    <source>
        <dbReference type="SAM" id="SignalP"/>
    </source>
</evidence>
<evidence type="ECO:0000256" key="6">
    <source>
        <dbReference type="ARBA" id="ARBA00022833"/>
    </source>
</evidence>
<comment type="similarity">
    <text evidence="2">Belongs to the peptidase M13 family.</text>
</comment>
<keyword evidence="6" id="KW-0862">Zinc</keyword>
<evidence type="ECO:0000256" key="4">
    <source>
        <dbReference type="ARBA" id="ARBA00022723"/>
    </source>
</evidence>
<comment type="cofactor">
    <cofactor evidence="1">
        <name>Zn(2+)</name>
        <dbReference type="ChEBI" id="CHEBI:29105"/>
    </cofactor>
</comment>
<keyword evidence="12" id="KW-1185">Reference proteome</keyword>
<reference evidence="11" key="1">
    <citation type="submission" date="2021-02" db="EMBL/GenBank/DDBJ databases">
        <title>Rhodobacter shimadae sp. nov., an aerobic anoxygenic phototrophic bacterium isolated from a hot spring.</title>
        <authorList>
            <person name="Muramatsu S."/>
            <person name="Haruta S."/>
            <person name="Hirose S."/>
            <person name="Hanada S."/>
        </authorList>
    </citation>
    <scope>NUCLEOTIDE SEQUENCE</scope>
    <source>
        <strain evidence="11">N10</strain>
    </source>
</reference>
<dbReference type="Gene3D" id="3.40.390.10">
    <property type="entry name" value="Collagenase (Catalytic Domain)"/>
    <property type="match status" value="1"/>
</dbReference>
<evidence type="ECO:0000256" key="2">
    <source>
        <dbReference type="ARBA" id="ARBA00007357"/>
    </source>
</evidence>
<feature type="domain" description="Peptidase M13 C-terminal" evidence="9">
    <location>
        <begin position="499"/>
        <end position="702"/>
    </location>
</feature>
<dbReference type="RefSeq" id="WP_220661906.1">
    <property type="nucleotide sequence ID" value="NZ_CP069370.1"/>
</dbReference>
<evidence type="ECO:0000313" key="11">
    <source>
        <dbReference type="EMBL" id="QYZ69688.1"/>
    </source>
</evidence>
<feature type="domain" description="Peptidase M13 N-terminal" evidence="10">
    <location>
        <begin position="64"/>
        <end position="445"/>
    </location>
</feature>
<dbReference type="Gene3D" id="1.10.1380.10">
    <property type="entry name" value="Neutral endopeptidase , domain2"/>
    <property type="match status" value="1"/>
</dbReference>
<protein>
    <submittedName>
        <fullName evidence="11">M13 family metallopeptidase</fullName>
    </submittedName>
</protein>